<name>A0AA37TZE1_9RHOB</name>
<dbReference type="PANTHER" id="PTHR30627:SF1">
    <property type="entry name" value="PEPTIDOGLYCAN D,D-TRANSPEPTIDASE FTSI"/>
    <property type="match status" value="1"/>
</dbReference>
<gene>
    <name evidence="8" type="primary">ftsI</name>
    <name evidence="8" type="ORF">GCM10010873_19110</name>
</gene>
<comment type="caution">
    <text evidence="8">The sequence shown here is derived from an EMBL/GenBank/DDBJ whole genome shotgun (WGS) entry which is preliminary data.</text>
</comment>
<dbReference type="SUPFAM" id="SSF56519">
    <property type="entry name" value="Penicillin binding protein dimerisation domain"/>
    <property type="match status" value="1"/>
</dbReference>
<evidence type="ECO:0000259" key="6">
    <source>
        <dbReference type="Pfam" id="PF00905"/>
    </source>
</evidence>
<dbReference type="GO" id="GO:0004180">
    <property type="term" value="F:carboxypeptidase activity"/>
    <property type="evidence" value="ECO:0007669"/>
    <property type="project" value="UniProtKB-KW"/>
</dbReference>
<dbReference type="Gene3D" id="3.90.1310.10">
    <property type="entry name" value="Penicillin-binding protein 2a (Domain 2)"/>
    <property type="match status" value="1"/>
</dbReference>
<accession>A0AA37TZE1</accession>
<dbReference type="GO" id="GO:0005886">
    <property type="term" value="C:plasma membrane"/>
    <property type="evidence" value="ECO:0007669"/>
    <property type="project" value="TreeGrafter"/>
</dbReference>
<sequence>MTRTPLRPLARILNARQKGENPDSIERENLRLRHEVMRDKSRGSAQVRLVFLALFFFGVFTLIGARMGTIAASEPVEPRTASAGTDIDAGRADIVDRNGRILATNMLTHALYVQTRDLIDAKHVAQELARIFPDLDEKTLLRRFTDGRSFLWVRKVLSPEQMQQVHEIGDPGLLFGPREMRLYPNGTLAAHVLGGSSFGAEGVHSAEVIGTAGLEKFADARLRDPAQAGTPLVTSLDITVQAAVEDVLGSGITMMNAKGGAAVLMNVNTGEIVALAAGPTFDPNDRPANPTKGDPSDSPLFNRAVQGIYELGSTFKIFAAAQSIELGLLTPETLVDANAPMRYGKFTIKEFENHNYGPMLSVADVIAKSSNVGTAHIAMMIGGERQQAFLKALGLFDPSPVELVEAKGAKPLRPARWPEIVTITAAYGHGVAGSPLNLAAAYATIANGGIKVTPTLLKRTEPMQGERVLSKRVALMSVAMMRRVVTEGTASLGDVPGYAVAGKTGTADKAKPGGGYYNGKVVNTFASVFPANDPQYVLVVTLDEPVETTGPKPRRTAGWTAVPVAAEIIRRAAPLLGMRPQVEAASLDGLVAVKN</sequence>
<evidence type="ECO:0000256" key="5">
    <source>
        <dbReference type="SAM" id="Phobius"/>
    </source>
</evidence>
<evidence type="ECO:0000259" key="7">
    <source>
        <dbReference type="Pfam" id="PF03717"/>
    </source>
</evidence>
<keyword evidence="5" id="KW-1133">Transmembrane helix</keyword>
<keyword evidence="2" id="KW-0378">Hydrolase</keyword>
<protein>
    <submittedName>
        <fullName evidence="8">Cell division protein FtsI</fullName>
    </submittedName>
</protein>
<dbReference type="Pfam" id="PF03717">
    <property type="entry name" value="PBP_dimer"/>
    <property type="match status" value="1"/>
</dbReference>
<organism evidence="8 9">
    <name type="scientific">Cypionkella aquatica</name>
    <dbReference type="NCBI Taxonomy" id="1756042"/>
    <lineage>
        <taxon>Bacteria</taxon>
        <taxon>Pseudomonadati</taxon>
        <taxon>Pseudomonadota</taxon>
        <taxon>Alphaproteobacteria</taxon>
        <taxon>Rhodobacterales</taxon>
        <taxon>Paracoccaceae</taxon>
        <taxon>Cypionkella</taxon>
    </lineage>
</organism>
<evidence type="ECO:0000313" key="8">
    <source>
        <dbReference type="EMBL" id="GLS86937.1"/>
    </source>
</evidence>
<feature type="region of interest" description="Disordered" evidence="4">
    <location>
        <begin position="278"/>
        <end position="299"/>
    </location>
</feature>
<feature type="transmembrane region" description="Helical" evidence="5">
    <location>
        <begin position="47"/>
        <end position="65"/>
    </location>
</feature>
<dbReference type="InterPro" id="IPR001460">
    <property type="entry name" value="PCN-bd_Tpept"/>
</dbReference>
<feature type="domain" description="Penicillin-binding protein transpeptidase" evidence="6">
    <location>
        <begin position="260"/>
        <end position="554"/>
    </location>
</feature>
<evidence type="ECO:0000256" key="2">
    <source>
        <dbReference type="ARBA" id="ARBA00022645"/>
    </source>
</evidence>
<dbReference type="RefSeq" id="WP_284325124.1">
    <property type="nucleotide sequence ID" value="NZ_BSPP01000007.1"/>
</dbReference>
<dbReference type="InterPro" id="IPR050515">
    <property type="entry name" value="Beta-lactam/transpept"/>
</dbReference>
<dbReference type="GO" id="GO:0071555">
    <property type="term" value="P:cell wall organization"/>
    <property type="evidence" value="ECO:0007669"/>
    <property type="project" value="TreeGrafter"/>
</dbReference>
<dbReference type="InterPro" id="IPR012338">
    <property type="entry name" value="Beta-lactam/transpept-like"/>
</dbReference>
<dbReference type="Pfam" id="PF00905">
    <property type="entry name" value="Transpeptidase"/>
    <property type="match status" value="1"/>
</dbReference>
<evidence type="ECO:0000256" key="1">
    <source>
        <dbReference type="ARBA" id="ARBA00004370"/>
    </source>
</evidence>
<dbReference type="Gene3D" id="3.40.710.10">
    <property type="entry name" value="DD-peptidase/beta-lactamase superfamily"/>
    <property type="match status" value="1"/>
</dbReference>
<reference evidence="8 9" key="1">
    <citation type="journal article" date="2014" name="Int. J. Syst. Evol. Microbiol.">
        <title>Complete genome sequence of Corynebacterium casei LMG S-19264T (=DSM 44701T), isolated from a smear-ripened cheese.</title>
        <authorList>
            <consortium name="US DOE Joint Genome Institute (JGI-PGF)"/>
            <person name="Walter F."/>
            <person name="Albersmeier A."/>
            <person name="Kalinowski J."/>
            <person name="Ruckert C."/>
        </authorList>
    </citation>
    <scope>NUCLEOTIDE SEQUENCE [LARGE SCALE GENOMIC DNA]</scope>
    <source>
        <strain evidence="8 9">NBRC 111766</strain>
    </source>
</reference>
<keyword evidence="2" id="KW-0121">Carboxypeptidase</keyword>
<dbReference type="GO" id="GO:0008658">
    <property type="term" value="F:penicillin binding"/>
    <property type="evidence" value="ECO:0007669"/>
    <property type="project" value="InterPro"/>
</dbReference>
<dbReference type="PANTHER" id="PTHR30627">
    <property type="entry name" value="PEPTIDOGLYCAN D,D-TRANSPEPTIDASE"/>
    <property type="match status" value="1"/>
</dbReference>
<dbReference type="Proteomes" id="UP001157355">
    <property type="component" value="Unassembled WGS sequence"/>
</dbReference>
<dbReference type="AlphaFoldDB" id="A0AA37TZE1"/>
<evidence type="ECO:0000313" key="9">
    <source>
        <dbReference type="Proteomes" id="UP001157355"/>
    </source>
</evidence>
<dbReference type="InterPro" id="IPR005311">
    <property type="entry name" value="PBP_dimer"/>
</dbReference>
<proteinExistence type="predicted"/>
<dbReference type="InterPro" id="IPR036138">
    <property type="entry name" value="PBP_dimer_sf"/>
</dbReference>
<keyword evidence="3 5" id="KW-0472">Membrane</keyword>
<keyword evidence="5" id="KW-0812">Transmembrane</keyword>
<evidence type="ECO:0000256" key="3">
    <source>
        <dbReference type="ARBA" id="ARBA00023136"/>
    </source>
</evidence>
<keyword evidence="2" id="KW-0645">Protease</keyword>
<dbReference type="Gene3D" id="3.30.450.330">
    <property type="match status" value="1"/>
</dbReference>
<keyword evidence="9" id="KW-1185">Reference proteome</keyword>
<comment type="subcellular location">
    <subcellularLocation>
        <location evidence="1">Membrane</location>
    </subcellularLocation>
</comment>
<feature type="domain" description="Penicillin-binding protein dimerisation" evidence="7">
    <location>
        <begin position="87"/>
        <end position="223"/>
    </location>
</feature>
<dbReference type="GO" id="GO:0051301">
    <property type="term" value="P:cell division"/>
    <property type="evidence" value="ECO:0007669"/>
    <property type="project" value="UniProtKB-KW"/>
</dbReference>
<keyword evidence="8" id="KW-0132">Cell division</keyword>
<dbReference type="SUPFAM" id="SSF56601">
    <property type="entry name" value="beta-lactamase/transpeptidase-like"/>
    <property type="match status" value="1"/>
</dbReference>
<dbReference type="EMBL" id="BSPP01000007">
    <property type="protein sequence ID" value="GLS86937.1"/>
    <property type="molecule type" value="Genomic_DNA"/>
</dbReference>
<keyword evidence="8" id="KW-0131">Cell cycle</keyword>
<evidence type="ECO:0000256" key="4">
    <source>
        <dbReference type="SAM" id="MobiDB-lite"/>
    </source>
</evidence>